<reference evidence="4" key="1">
    <citation type="journal article" date="2021" name="PeerJ">
        <title>Extensive microbial diversity within the chicken gut microbiome revealed by metagenomics and culture.</title>
        <authorList>
            <person name="Gilroy R."/>
            <person name="Ravi A."/>
            <person name="Getino M."/>
            <person name="Pursley I."/>
            <person name="Horton D.L."/>
            <person name="Alikhan N.F."/>
            <person name="Baker D."/>
            <person name="Gharbi K."/>
            <person name="Hall N."/>
            <person name="Watson M."/>
            <person name="Adriaenssens E.M."/>
            <person name="Foster-Nyarko E."/>
            <person name="Jarju S."/>
            <person name="Secka A."/>
            <person name="Antonio M."/>
            <person name="Oren A."/>
            <person name="Chaudhuri R.R."/>
            <person name="La Ragione R."/>
            <person name="Hildebrand F."/>
            <person name="Pallen M.J."/>
        </authorList>
    </citation>
    <scope>NUCLEOTIDE SEQUENCE</scope>
    <source>
        <strain evidence="4">ChiHjej10B9-4811</strain>
    </source>
</reference>
<protein>
    <submittedName>
        <fullName evidence="4">Transcription-repair coupling factor</fullName>
    </submittedName>
</protein>
<dbReference type="InterPro" id="IPR041471">
    <property type="entry name" value="UvrB_inter"/>
</dbReference>
<dbReference type="Proteomes" id="UP000823908">
    <property type="component" value="Unassembled WGS sequence"/>
</dbReference>
<dbReference type="GO" id="GO:0003677">
    <property type="term" value="F:DNA binding"/>
    <property type="evidence" value="ECO:0007669"/>
    <property type="project" value="InterPro"/>
</dbReference>
<evidence type="ECO:0000259" key="3">
    <source>
        <dbReference type="Pfam" id="PF17757"/>
    </source>
</evidence>
<dbReference type="InterPro" id="IPR004807">
    <property type="entry name" value="UvrB"/>
</dbReference>
<dbReference type="InterPro" id="IPR027417">
    <property type="entry name" value="P-loop_NTPase"/>
</dbReference>
<name>A0A9D2UFZ2_9MICC</name>
<keyword evidence="1" id="KW-0547">Nucleotide-binding</keyword>
<dbReference type="PANTHER" id="PTHR24029:SF1">
    <property type="entry name" value="TRANSCRIPTION-REPAIR-COUPLING FACTOR"/>
    <property type="match status" value="1"/>
</dbReference>
<dbReference type="EMBL" id="DWUS01000162">
    <property type="protein sequence ID" value="HJD51629.1"/>
    <property type="molecule type" value="Genomic_DNA"/>
</dbReference>
<dbReference type="GO" id="GO:0016887">
    <property type="term" value="F:ATP hydrolysis activity"/>
    <property type="evidence" value="ECO:0007669"/>
    <property type="project" value="InterPro"/>
</dbReference>
<dbReference type="GO" id="GO:0005524">
    <property type="term" value="F:ATP binding"/>
    <property type="evidence" value="ECO:0007669"/>
    <property type="project" value="UniProtKB-KW"/>
</dbReference>
<feature type="domain" description="UvrB interaction" evidence="3">
    <location>
        <begin position="154"/>
        <end position="212"/>
    </location>
</feature>
<organism evidence="4 5">
    <name type="scientific">Candidatus Rothia avistercoris</name>
    <dbReference type="NCBI Taxonomy" id="2840479"/>
    <lineage>
        <taxon>Bacteria</taxon>
        <taxon>Bacillati</taxon>
        <taxon>Actinomycetota</taxon>
        <taxon>Actinomycetes</taxon>
        <taxon>Micrococcales</taxon>
        <taxon>Micrococcaceae</taxon>
        <taxon>Rothia</taxon>
    </lineage>
</organism>
<comment type="caution">
    <text evidence="4">The sequence shown here is derived from an EMBL/GenBank/DDBJ whole genome shotgun (WGS) entry which is preliminary data.</text>
</comment>
<evidence type="ECO:0000256" key="1">
    <source>
        <dbReference type="ARBA" id="ARBA00022741"/>
    </source>
</evidence>
<dbReference type="GO" id="GO:0006289">
    <property type="term" value="P:nucleotide-excision repair"/>
    <property type="evidence" value="ECO:0007669"/>
    <property type="project" value="InterPro"/>
</dbReference>
<dbReference type="PANTHER" id="PTHR24029">
    <property type="entry name" value="UVRABC SYSTEM PROTEIN B"/>
    <property type="match status" value="1"/>
</dbReference>
<keyword evidence="2" id="KW-0067">ATP-binding</keyword>
<proteinExistence type="predicted"/>
<evidence type="ECO:0000313" key="5">
    <source>
        <dbReference type="Proteomes" id="UP000823908"/>
    </source>
</evidence>
<dbReference type="Gene3D" id="3.40.50.11180">
    <property type="match status" value="1"/>
</dbReference>
<dbReference type="Gene3D" id="3.30.2060.10">
    <property type="entry name" value="Penicillin-binding protein 1b domain"/>
    <property type="match status" value="1"/>
</dbReference>
<dbReference type="GO" id="GO:0009380">
    <property type="term" value="C:excinuclease repair complex"/>
    <property type="evidence" value="ECO:0007669"/>
    <property type="project" value="InterPro"/>
</dbReference>
<gene>
    <name evidence="4" type="ORF">H9908_07175</name>
</gene>
<dbReference type="AlphaFoldDB" id="A0A9D2UFZ2"/>
<reference evidence="4" key="2">
    <citation type="submission" date="2021-04" db="EMBL/GenBank/DDBJ databases">
        <authorList>
            <person name="Gilroy R."/>
        </authorList>
    </citation>
    <scope>NUCLEOTIDE SEQUENCE</scope>
    <source>
        <strain evidence="4">ChiHjej10B9-4811</strain>
    </source>
</reference>
<accession>A0A9D2UFZ2</accession>
<dbReference type="SUPFAM" id="SSF52540">
    <property type="entry name" value="P-loop containing nucleoside triphosphate hydrolases"/>
    <property type="match status" value="1"/>
</dbReference>
<sequence>MSLSGLAQALTHEPSYTAIITQAGADPKARLDEFLIGSPDGARPFLLAGIAQQLAAQNEPTPPVLLAVTATDREAEDTVTALESVLEPGQAQLFPAWETLPHERLSPRSDTVGQRLAVLRALAAGGASAPRIVVVPIRSVLQPLVAGLEKMQPVTLRVGEEQDFDALIRSLASAAYSRVDLVSKRGEFAVRGGIIDIFSPTAAHPARIEFFG</sequence>
<evidence type="ECO:0000313" key="4">
    <source>
        <dbReference type="EMBL" id="HJD51629.1"/>
    </source>
</evidence>
<evidence type="ECO:0000256" key="2">
    <source>
        <dbReference type="ARBA" id="ARBA00022840"/>
    </source>
</evidence>
<dbReference type="Pfam" id="PF17757">
    <property type="entry name" value="UvrB_inter"/>
    <property type="match status" value="1"/>
</dbReference>
<feature type="non-terminal residue" evidence="4">
    <location>
        <position position="212"/>
    </location>
</feature>